<dbReference type="Proteomes" id="UP000244906">
    <property type="component" value="Unassembled WGS sequence"/>
</dbReference>
<accession>A0A2V1GT92</accession>
<dbReference type="Gene3D" id="3.40.50.1820">
    <property type="entry name" value="alpha/beta hydrolase"/>
    <property type="match status" value="1"/>
</dbReference>
<proteinExistence type="predicted"/>
<evidence type="ECO:0000313" key="3">
    <source>
        <dbReference type="Proteomes" id="UP000244906"/>
    </source>
</evidence>
<evidence type="ECO:0000259" key="1">
    <source>
        <dbReference type="Pfam" id="PF07819"/>
    </source>
</evidence>
<dbReference type="EMBL" id="QDDL01000004">
    <property type="protein sequence ID" value="PVZ68818.1"/>
    <property type="molecule type" value="Genomic_DNA"/>
</dbReference>
<dbReference type="Pfam" id="PF07819">
    <property type="entry name" value="PGAP1"/>
    <property type="match status" value="1"/>
</dbReference>
<dbReference type="InterPro" id="IPR029058">
    <property type="entry name" value="AB_hydrolase_fold"/>
</dbReference>
<dbReference type="GO" id="GO:0016788">
    <property type="term" value="F:hydrolase activity, acting on ester bonds"/>
    <property type="evidence" value="ECO:0007669"/>
    <property type="project" value="InterPro"/>
</dbReference>
<organism evidence="2 3">
    <name type="scientific">Pelagibaculum spongiae</name>
    <dbReference type="NCBI Taxonomy" id="2080658"/>
    <lineage>
        <taxon>Bacteria</taxon>
        <taxon>Pseudomonadati</taxon>
        <taxon>Pseudomonadota</taxon>
        <taxon>Gammaproteobacteria</taxon>
        <taxon>Oceanospirillales</taxon>
        <taxon>Pelagibaculum</taxon>
    </lineage>
</organism>
<feature type="domain" description="GPI inositol-deacylase PGAP1-like alpha/beta" evidence="1">
    <location>
        <begin position="250"/>
        <end position="306"/>
    </location>
</feature>
<reference evidence="2 3" key="1">
    <citation type="submission" date="2018-04" db="EMBL/GenBank/DDBJ databases">
        <title>Thalassorhabdus spongiae gen. nov., sp. nov., isolated from a marine sponge in South-West Iceland.</title>
        <authorList>
            <person name="Knobloch S."/>
            <person name="Daussin A."/>
            <person name="Johannsson R."/>
            <person name="Marteinsson V.T."/>
        </authorList>
    </citation>
    <scope>NUCLEOTIDE SEQUENCE [LARGE SCALE GENOMIC DNA]</scope>
    <source>
        <strain evidence="2 3">Hp12</strain>
    </source>
</reference>
<evidence type="ECO:0000313" key="2">
    <source>
        <dbReference type="EMBL" id="PVZ68818.1"/>
    </source>
</evidence>
<dbReference type="InterPro" id="IPR012908">
    <property type="entry name" value="PGAP1-ab_dom-like"/>
</dbReference>
<gene>
    <name evidence="2" type="ORF">DC094_11205</name>
</gene>
<sequence>MMHMHSHYGVPCSCKRKSVVGIVFVPGIMGSRLFNRQESEVVWDPAVGMGDHPTGWLLEKLEQQNQNRKLRLKYLVDYKSKSRSANSSKTIGERTKEYLEVADKQKYHVSAVAREQEAQWQKSRKGEFLWNILSLAFKDAKGRKEMLVHKNASSLVRDDELLSVDQGTDEYFKIHTSVKPSRIVQRRQQGWGEVSWGSYGKFLSWLDSWISSELGYQFYNWSFATYAVGYNWMQSNRKSGQRLKTRIDEIRQELAVEHQVEPANVKIIVISHSMGGFVARSAAVLENADIDTVIHGAMPTDGSPATYVNARSGYGMPAGVALGMNAAEVTAILGFCQGGLELLPNQHYRDAKGNSDWLKIEVEGQETLSINKDFPGEKIYDFYKDLSQWYSLIQPELLVPRSRVSIKNLVKHHRKRIDSTEKFHLDLSDYYHFNTRLLYGVNENMPSYDQCVWSAQQSPKGKPYEWKIVADQNYGFSFGEGEISLADSQSIKDYQQRLKNADRSAIFDEGKRLQIMRAVGPLNSHIFQIKPASAPGDATVHSGAGTHPNLLNSHKFPMKLDQEHQLFFDSDDVMVKVSELLWQQADRFDKESKGL</sequence>
<keyword evidence="3" id="KW-1185">Reference proteome</keyword>
<protein>
    <recommendedName>
        <fullName evidence="1">GPI inositol-deacylase PGAP1-like alpha/beta domain-containing protein</fullName>
    </recommendedName>
</protein>
<dbReference type="AlphaFoldDB" id="A0A2V1GT92"/>
<dbReference type="SUPFAM" id="SSF53474">
    <property type="entry name" value="alpha/beta-Hydrolases"/>
    <property type="match status" value="1"/>
</dbReference>
<comment type="caution">
    <text evidence="2">The sequence shown here is derived from an EMBL/GenBank/DDBJ whole genome shotgun (WGS) entry which is preliminary data.</text>
</comment>
<name>A0A2V1GT92_9GAMM</name>